<evidence type="ECO:0000256" key="1">
    <source>
        <dbReference type="SAM" id="Phobius"/>
    </source>
</evidence>
<keyword evidence="1" id="KW-0472">Membrane</keyword>
<feature type="transmembrane region" description="Helical" evidence="1">
    <location>
        <begin position="39"/>
        <end position="58"/>
    </location>
</feature>
<keyword evidence="1" id="KW-1133">Transmembrane helix</keyword>
<evidence type="ECO:0000313" key="3">
    <source>
        <dbReference type="Proteomes" id="UP000199696"/>
    </source>
</evidence>
<dbReference type="STRING" id="227316.GA0070604_0471"/>
<dbReference type="EMBL" id="FMHY01000002">
    <property type="protein sequence ID" value="SCL44571.1"/>
    <property type="molecule type" value="Genomic_DNA"/>
</dbReference>
<protein>
    <submittedName>
        <fullName evidence="2">Uncharacterized protein</fullName>
    </submittedName>
</protein>
<keyword evidence="3" id="KW-1185">Reference proteome</keyword>
<accession>A0A1C6TSG4</accession>
<keyword evidence="1" id="KW-0812">Transmembrane</keyword>
<evidence type="ECO:0000313" key="2">
    <source>
        <dbReference type="EMBL" id="SCL44571.1"/>
    </source>
</evidence>
<proteinExistence type="predicted"/>
<organism evidence="2 3">
    <name type="scientific">Micromonospora eburnea</name>
    <dbReference type="NCBI Taxonomy" id="227316"/>
    <lineage>
        <taxon>Bacteria</taxon>
        <taxon>Bacillati</taxon>
        <taxon>Actinomycetota</taxon>
        <taxon>Actinomycetes</taxon>
        <taxon>Micromonosporales</taxon>
        <taxon>Micromonosporaceae</taxon>
        <taxon>Micromonospora</taxon>
    </lineage>
</organism>
<feature type="transmembrane region" description="Helical" evidence="1">
    <location>
        <begin position="110"/>
        <end position="131"/>
    </location>
</feature>
<name>A0A1C6TSG4_9ACTN</name>
<dbReference type="Proteomes" id="UP000199696">
    <property type="component" value="Unassembled WGS sequence"/>
</dbReference>
<gene>
    <name evidence="2" type="ORF">GA0070604_0471</name>
</gene>
<reference evidence="3" key="1">
    <citation type="submission" date="2016-06" db="EMBL/GenBank/DDBJ databases">
        <authorList>
            <person name="Varghese N."/>
            <person name="Submissions Spin"/>
        </authorList>
    </citation>
    <scope>NUCLEOTIDE SEQUENCE [LARGE SCALE GENOMIC DNA]</scope>
    <source>
        <strain evidence="3">DSM 44814</strain>
    </source>
</reference>
<sequence length="172" mass="17329">MVARPARSDPIDGFPAAGPAAPVSVVDVRTKAAPMTGRMARLLLLLCTLVGLAAMHTLGHGAHGPAGRSGGHDSGHHPAVAALAAVETCPGDGCHAGVLPLRDLGGDPSGWSVCLAVLGAFAVALLVTVLLRAASRLAGPGLGRPHRATRGPRAPPLRPYGLRLAAVSVLRR</sequence>
<dbReference type="AlphaFoldDB" id="A0A1C6TSG4"/>